<dbReference type="AlphaFoldDB" id="A0A495ML25"/>
<sequence length="324" mass="37437">MHYQLPIPKSPEVFESLVCDLLNAVHNTTSFSLYGRRGQSQNGIDIISPEKKIASQCKLRNLNLNSNAQKVNFINEIIDDINAILKTGTFPRKLIIATSLENDVHIQNLLNTLAYKHNLPFSIEYWSWDYISNNLFLFSHLVNKYYPFRNNFIEIARIEVLSKKIYRQYETNKMVYEFHDDRSKNILPVFDISFINNSENTILLNSIDILAQLLPVAFAGRLNKPTGILKVTKKFNAKLVCDLAQEGKNTIELEDPIYAYPKALFRIQIQLTEPIDFFVKVRMAFNFSTDTIISPDFYFNSDIATTGELYLRDDDFNDGDIPRP</sequence>
<dbReference type="Proteomes" id="UP000277579">
    <property type="component" value="Unassembled WGS sequence"/>
</dbReference>
<protein>
    <recommendedName>
        <fullName evidence="3">Restriction endonuclease</fullName>
    </recommendedName>
</protein>
<dbReference type="OrthoDB" id="8440659at2"/>
<evidence type="ECO:0008006" key="3">
    <source>
        <dbReference type="Google" id="ProtNLM"/>
    </source>
</evidence>
<keyword evidence="2" id="KW-1185">Reference proteome</keyword>
<evidence type="ECO:0000313" key="1">
    <source>
        <dbReference type="EMBL" id="RKS26055.1"/>
    </source>
</evidence>
<dbReference type="RefSeq" id="WP_121375407.1">
    <property type="nucleotide sequence ID" value="NZ_RBLC01000001.1"/>
</dbReference>
<gene>
    <name evidence="1" type="ORF">CLV94_1107</name>
</gene>
<proteinExistence type="predicted"/>
<accession>A0A495ML25</accession>
<reference evidence="1 2" key="1">
    <citation type="submission" date="2018-10" db="EMBL/GenBank/DDBJ databases">
        <title>Genomic Encyclopedia of Archaeal and Bacterial Type Strains, Phase II (KMG-II): from individual species to whole genera.</title>
        <authorList>
            <person name="Goeker M."/>
        </authorList>
    </citation>
    <scope>NUCLEOTIDE SEQUENCE [LARGE SCALE GENOMIC DNA]</scope>
    <source>
        <strain evidence="1 2">DSM 29537</strain>
    </source>
</reference>
<dbReference type="EMBL" id="RBLC01000001">
    <property type="protein sequence ID" value="RKS26055.1"/>
    <property type="molecule type" value="Genomic_DNA"/>
</dbReference>
<evidence type="ECO:0000313" key="2">
    <source>
        <dbReference type="Proteomes" id="UP000277579"/>
    </source>
</evidence>
<name>A0A495ML25_9FLAO</name>
<comment type="caution">
    <text evidence="1">The sequence shown here is derived from an EMBL/GenBank/DDBJ whole genome shotgun (WGS) entry which is preliminary data.</text>
</comment>
<organism evidence="1 2">
    <name type="scientific">Flavobacterium endophyticum</name>
    <dbReference type="NCBI Taxonomy" id="1540163"/>
    <lineage>
        <taxon>Bacteria</taxon>
        <taxon>Pseudomonadati</taxon>
        <taxon>Bacteroidota</taxon>
        <taxon>Flavobacteriia</taxon>
        <taxon>Flavobacteriales</taxon>
        <taxon>Flavobacteriaceae</taxon>
        <taxon>Flavobacterium</taxon>
    </lineage>
</organism>